<accession>A0A183FDY0</accession>
<dbReference type="Gene3D" id="3.40.50.300">
    <property type="entry name" value="P-loop containing nucleotide triphosphate hydrolases"/>
    <property type="match status" value="1"/>
</dbReference>
<dbReference type="PANTHER" id="PTHR14932">
    <property type="entry name" value="RAS GTPASE-RELATED"/>
    <property type="match status" value="1"/>
</dbReference>
<dbReference type="EMBL" id="UZAH01025324">
    <property type="protein sequence ID" value="VDO61500.1"/>
    <property type="molecule type" value="Genomic_DNA"/>
</dbReference>
<dbReference type="InterPro" id="IPR001806">
    <property type="entry name" value="Small_GTPase"/>
</dbReference>
<dbReference type="Pfam" id="PF00071">
    <property type="entry name" value="Ras"/>
    <property type="match status" value="1"/>
</dbReference>
<dbReference type="Proteomes" id="UP000050761">
    <property type="component" value="Unassembled WGS sequence"/>
</dbReference>
<reference evidence="3" key="2">
    <citation type="submission" date="2019-09" db="UniProtKB">
        <authorList>
            <consortium name="WormBaseParasite"/>
        </authorList>
    </citation>
    <scope>IDENTIFICATION</scope>
</reference>
<dbReference type="GO" id="GO:0005829">
    <property type="term" value="C:cytosol"/>
    <property type="evidence" value="ECO:0007669"/>
    <property type="project" value="TreeGrafter"/>
</dbReference>
<dbReference type="PANTHER" id="PTHR14932:SF1">
    <property type="entry name" value="RAB-LIKE PROTEIN 6"/>
    <property type="match status" value="1"/>
</dbReference>
<sequence length="292" mass="33723">MISALRRKLGVEKDGSGSLRGMPDGLQRVDQGLQKRFARGIQYNMKVVIRGDRSVGKSCLLRRLQGLPFMEEYTPTEEIQVANVQWNYKATDDVVKVDVWDVVDLSSKKRVQKNKLKLPNMAAAWEDAACDARFVDVYKGAHGVIFVFDITKPWTWDYVQNELKLVPAHLPVLILANHRDMEHNRKISDDQIQSFVESFDESHCTSDDRVRVRWAYSSMRNAFGLRLVYLFFNIPFLCLQVSVQNHFPLSGIQHSLQRQTLQRQLETNAEEIRGSYVELECYQESSDADYET</sequence>
<dbReference type="InterPro" id="IPR040385">
    <property type="entry name" value="RABL6"/>
</dbReference>
<proteinExistence type="predicted"/>
<dbReference type="AlphaFoldDB" id="A0A183FDY0"/>
<dbReference type="OrthoDB" id="207081at2759"/>
<dbReference type="InterPro" id="IPR027417">
    <property type="entry name" value="P-loop_NTPase"/>
</dbReference>
<dbReference type="PROSITE" id="PS51419">
    <property type="entry name" value="RAB"/>
    <property type="match status" value="1"/>
</dbReference>
<evidence type="ECO:0000313" key="1">
    <source>
        <dbReference type="EMBL" id="VDO61500.1"/>
    </source>
</evidence>
<dbReference type="GO" id="GO:0003924">
    <property type="term" value="F:GTPase activity"/>
    <property type="evidence" value="ECO:0007669"/>
    <property type="project" value="InterPro"/>
</dbReference>
<protein>
    <submittedName>
        <fullName evidence="3">Rab-like protein 6</fullName>
    </submittedName>
</protein>
<evidence type="ECO:0000313" key="3">
    <source>
        <dbReference type="WBParaSite" id="HPBE_0000451201-mRNA-1"/>
    </source>
</evidence>
<reference evidence="1 2" key="1">
    <citation type="submission" date="2018-11" db="EMBL/GenBank/DDBJ databases">
        <authorList>
            <consortium name="Pathogen Informatics"/>
        </authorList>
    </citation>
    <scope>NUCLEOTIDE SEQUENCE [LARGE SCALE GENOMIC DNA]</scope>
</reference>
<dbReference type="SUPFAM" id="SSF52540">
    <property type="entry name" value="P-loop containing nucleoside triphosphate hydrolases"/>
    <property type="match status" value="1"/>
</dbReference>
<dbReference type="WBParaSite" id="HPBE_0000451201-mRNA-1">
    <property type="protein sequence ID" value="HPBE_0000451201-mRNA-1"/>
    <property type="gene ID" value="HPBE_0000451201"/>
</dbReference>
<organism evidence="2 3">
    <name type="scientific">Heligmosomoides polygyrus</name>
    <name type="common">Parasitic roundworm</name>
    <dbReference type="NCBI Taxonomy" id="6339"/>
    <lineage>
        <taxon>Eukaryota</taxon>
        <taxon>Metazoa</taxon>
        <taxon>Ecdysozoa</taxon>
        <taxon>Nematoda</taxon>
        <taxon>Chromadorea</taxon>
        <taxon>Rhabditida</taxon>
        <taxon>Rhabditina</taxon>
        <taxon>Rhabditomorpha</taxon>
        <taxon>Strongyloidea</taxon>
        <taxon>Heligmosomidae</taxon>
        <taxon>Heligmosomoides</taxon>
    </lineage>
</organism>
<dbReference type="GO" id="GO:0005634">
    <property type="term" value="C:nucleus"/>
    <property type="evidence" value="ECO:0007669"/>
    <property type="project" value="TreeGrafter"/>
</dbReference>
<gene>
    <name evidence="1" type="ORF">HPBE_LOCUS4513</name>
</gene>
<name>A0A183FDY0_HELPZ</name>
<dbReference type="GO" id="GO:0005525">
    <property type="term" value="F:GTP binding"/>
    <property type="evidence" value="ECO:0007669"/>
    <property type="project" value="InterPro"/>
</dbReference>
<dbReference type="PRINTS" id="PR00449">
    <property type="entry name" value="RASTRNSFRMNG"/>
</dbReference>
<keyword evidence="2" id="KW-1185">Reference proteome</keyword>
<dbReference type="Pfam" id="PF08477">
    <property type="entry name" value="Roc"/>
    <property type="match status" value="1"/>
</dbReference>
<dbReference type="SMART" id="SM00175">
    <property type="entry name" value="RAB"/>
    <property type="match status" value="1"/>
</dbReference>
<accession>A0A3P7WKE6</accession>
<evidence type="ECO:0000313" key="2">
    <source>
        <dbReference type="Proteomes" id="UP000050761"/>
    </source>
</evidence>